<evidence type="ECO:0000313" key="2">
    <source>
        <dbReference type="Proteomes" id="UP000293865"/>
    </source>
</evidence>
<dbReference type="AlphaFoldDB" id="A0A4Q2L420"/>
<name>A0A4Q2L420_9MICO</name>
<evidence type="ECO:0000313" key="1">
    <source>
        <dbReference type="EMBL" id="RXZ72934.1"/>
    </source>
</evidence>
<comment type="caution">
    <text evidence="1">The sequence shown here is derived from an EMBL/GenBank/DDBJ whole genome shotgun (WGS) entry which is preliminary data.</text>
</comment>
<dbReference type="Proteomes" id="UP000293865">
    <property type="component" value="Unassembled WGS sequence"/>
</dbReference>
<keyword evidence="2" id="KW-1185">Reference proteome</keyword>
<accession>A0A4Q2L420</accession>
<proteinExistence type="predicted"/>
<reference evidence="1 2" key="1">
    <citation type="submission" date="2019-01" db="EMBL/GenBank/DDBJ databases">
        <title>Agromyces.</title>
        <authorList>
            <person name="Li J."/>
        </authorList>
    </citation>
    <scope>NUCLEOTIDE SEQUENCE [LARGE SCALE GENOMIC DNA]</scope>
    <source>
        <strain evidence="1 2">DSM 15934</strain>
    </source>
</reference>
<organism evidence="1 2">
    <name type="scientific">Agromyces albus</name>
    <dbReference type="NCBI Taxonomy" id="205332"/>
    <lineage>
        <taxon>Bacteria</taxon>
        <taxon>Bacillati</taxon>
        <taxon>Actinomycetota</taxon>
        <taxon>Actinomycetes</taxon>
        <taxon>Micrococcales</taxon>
        <taxon>Microbacteriaceae</taxon>
        <taxon>Agromyces</taxon>
    </lineage>
</organism>
<dbReference type="InterPro" id="IPR045865">
    <property type="entry name" value="ACT-like_dom_sf"/>
</dbReference>
<dbReference type="PANTHER" id="PTHR40099:SF1">
    <property type="entry name" value="ACETOLACTATE SYNTHASE, SMALL SUBUNIT"/>
    <property type="match status" value="1"/>
</dbReference>
<dbReference type="RefSeq" id="WP_129519121.1">
    <property type="nucleotide sequence ID" value="NZ_SDPN01000002.1"/>
</dbReference>
<dbReference type="OrthoDB" id="5243561at2"/>
<dbReference type="Gene3D" id="3.30.2130.10">
    <property type="entry name" value="VC0802-like"/>
    <property type="match status" value="1"/>
</dbReference>
<dbReference type="PANTHER" id="PTHR40099">
    <property type="entry name" value="ACETOLACTATE SYNTHASE, SMALL SUBUNIT"/>
    <property type="match status" value="1"/>
</dbReference>
<dbReference type="SUPFAM" id="SSF55021">
    <property type="entry name" value="ACT-like"/>
    <property type="match status" value="1"/>
</dbReference>
<dbReference type="EMBL" id="SDPN01000002">
    <property type="protein sequence ID" value="RXZ72934.1"/>
    <property type="molecule type" value="Genomic_DNA"/>
</dbReference>
<gene>
    <name evidence="1" type="ORF">ESP51_01530</name>
</gene>
<protein>
    <submittedName>
        <fullName evidence="1">Amino acid-binding protein</fullName>
    </submittedName>
</protein>
<sequence length="131" mass="13398">MAKDLLVTLKDQPGEGARLGEALGNAGVNIEGLCAIMEGGSGAVHVLVEDVAGARAALEGAGITVEAETDVIVSPALPEPDVDTPGKFGEMARALADAGINITLVYVASRNRVVLATSDNQRATQLLQSMM</sequence>